<name>A0AAW1U5S5_9CUCU</name>
<reference evidence="2 3" key="1">
    <citation type="submission" date="2023-03" db="EMBL/GenBank/DDBJ databases">
        <title>Genome insight into feeding habits of ladybird beetles.</title>
        <authorList>
            <person name="Li H.-S."/>
            <person name="Huang Y.-H."/>
            <person name="Pang H."/>
        </authorList>
    </citation>
    <scope>NUCLEOTIDE SEQUENCE [LARGE SCALE GENOMIC DNA]</scope>
    <source>
        <strain evidence="2">SYSU_2023b</strain>
        <tissue evidence="2">Whole body</tissue>
    </source>
</reference>
<gene>
    <name evidence="2" type="ORF">WA026_012582</name>
</gene>
<dbReference type="EMBL" id="JARQZJ010000036">
    <property type="protein sequence ID" value="KAK9876285.1"/>
    <property type="molecule type" value="Genomic_DNA"/>
</dbReference>
<proteinExistence type="predicted"/>
<dbReference type="AlphaFoldDB" id="A0AAW1U5S5"/>
<evidence type="ECO:0000313" key="2">
    <source>
        <dbReference type="EMBL" id="KAK9876285.1"/>
    </source>
</evidence>
<keyword evidence="3" id="KW-1185">Reference proteome</keyword>
<dbReference type="Proteomes" id="UP001431783">
    <property type="component" value="Unassembled WGS sequence"/>
</dbReference>
<feature type="region of interest" description="Disordered" evidence="1">
    <location>
        <begin position="124"/>
        <end position="154"/>
    </location>
</feature>
<feature type="compositionally biased region" description="Low complexity" evidence="1">
    <location>
        <begin position="127"/>
        <end position="145"/>
    </location>
</feature>
<sequence length="185" mass="20518">MEYGFLLEFLRDQEIQIPGVSTVDLEEEETQVEVDDLQQLPGSPAAQSCSQKRKKTIVEHLADRNDLLKKAVGQLAKKNNKDEANSWATSFRKLSATQKIYTKKAIEDILVLGQLNELTLHSVNTHSSANSSPPSSTPGSSQVPSMQNSRSSTPFFHPVQSYEQAVLIPGHKKAGIYINFHQLLS</sequence>
<protein>
    <submittedName>
        <fullName evidence="2">Uncharacterized protein</fullName>
    </submittedName>
</protein>
<comment type="caution">
    <text evidence="2">The sequence shown here is derived from an EMBL/GenBank/DDBJ whole genome shotgun (WGS) entry which is preliminary data.</text>
</comment>
<evidence type="ECO:0000313" key="3">
    <source>
        <dbReference type="Proteomes" id="UP001431783"/>
    </source>
</evidence>
<accession>A0AAW1U5S5</accession>
<evidence type="ECO:0000256" key="1">
    <source>
        <dbReference type="SAM" id="MobiDB-lite"/>
    </source>
</evidence>
<organism evidence="2 3">
    <name type="scientific">Henosepilachna vigintioctopunctata</name>
    <dbReference type="NCBI Taxonomy" id="420089"/>
    <lineage>
        <taxon>Eukaryota</taxon>
        <taxon>Metazoa</taxon>
        <taxon>Ecdysozoa</taxon>
        <taxon>Arthropoda</taxon>
        <taxon>Hexapoda</taxon>
        <taxon>Insecta</taxon>
        <taxon>Pterygota</taxon>
        <taxon>Neoptera</taxon>
        <taxon>Endopterygota</taxon>
        <taxon>Coleoptera</taxon>
        <taxon>Polyphaga</taxon>
        <taxon>Cucujiformia</taxon>
        <taxon>Coccinelloidea</taxon>
        <taxon>Coccinellidae</taxon>
        <taxon>Epilachninae</taxon>
        <taxon>Epilachnini</taxon>
        <taxon>Henosepilachna</taxon>
    </lineage>
</organism>